<protein>
    <recommendedName>
        <fullName evidence="2">Serine aminopeptidase S33 domain-containing protein</fullName>
    </recommendedName>
</protein>
<dbReference type="InterPro" id="IPR022742">
    <property type="entry name" value="Hydrolase_4"/>
</dbReference>
<dbReference type="InterPro" id="IPR029058">
    <property type="entry name" value="AB_hydrolase_fold"/>
</dbReference>
<dbReference type="InterPro" id="IPR053145">
    <property type="entry name" value="AB_hydrolase_Est10"/>
</dbReference>
<gene>
    <name evidence="3" type="ORF">ATZ35_08220</name>
</gene>
<keyword evidence="1" id="KW-1133">Transmembrane helix</keyword>
<evidence type="ECO:0000259" key="2">
    <source>
        <dbReference type="Pfam" id="PF12146"/>
    </source>
</evidence>
<dbReference type="GO" id="GO:0052689">
    <property type="term" value="F:carboxylic ester hydrolase activity"/>
    <property type="evidence" value="ECO:0007669"/>
    <property type="project" value="TreeGrafter"/>
</dbReference>
<dbReference type="EMBL" id="CP013655">
    <property type="protein sequence ID" value="ALS37143.1"/>
    <property type="molecule type" value="Genomic_DNA"/>
</dbReference>
<evidence type="ECO:0000313" key="3">
    <source>
        <dbReference type="EMBL" id="ALS37143.1"/>
    </source>
</evidence>
<evidence type="ECO:0000256" key="1">
    <source>
        <dbReference type="SAM" id="Phobius"/>
    </source>
</evidence>
<dbReference type="RefSeq" id="WP_208930344.1">
    <property type="nucleotide sequence ID" value="NZ_CP013655.1"/>
</dbReference>
<name>A0A0U2X8J3_9ENTE</name>
<keyword evidence="4" id="KW-1185">Reference proteome</keyword>
<sequence>MKRVKKLILLFTGLLMILGMFIWYEHFYDMHETTKWIPTTKGRLAAVLTQPKRRESRGIVVLVHGDAAVDATNEGGYRTMMEQFAKAGFTTISWAKPGVAGSTGNWLNQSMDDRADEVTEVIQWARKQPTINTEKIVLWGVSQGGWVVPKVAAQKKVPLSKVILVSPAIDWVTQNTYYTTQKLKQEGKTPQQITEALGKEEQVITLLKNNASFQEYLANTPEPEPMSKERWSFVKKNFRANSRSDLEKINVPVELILADHDQNVDIKDTEKTYSEKIPTDLLSVYKMKNTAHSMVYANLTQSEFLTTAAYLLAPKDFLINRAFLRQSFLSVARD</sequence>
<feature type="transmembrane region" description="Helical" evidence="1">
    <location>
        <begin position="7"/>
        <end position="24"/>
    </location>
</feature>
<dbReference type="Gene3D" id="3.40.50.1820">
    <property type="entry name" value="alpha/beta hydrolase"/>
    <property type="match status" value="1"/>
</dbReference>
<feature type="domain" description="Serine aminopeptidase S33" evidence="2">
    <location>
        <begin position="55"/>
        <end position="277"/>
    </location>
</feature>
<keyword evidence="1" id="KW-0472">Membrane</keyword>
<dbReference type="SUPFAM" id="SSF53474">
    <property type="entry name" value="alpha/beta-Hydrolases"/>
    <property type="match status" value="1"/>
</dbReference>
<dbReference type="KEGG" id="erx:ATZ35_08220"/>
<dbReference type="Pfam" id="PF12146">
    <property type="entry name" value="Hydrolase_4"/>
    <property type="match status" value="1"/>
</dbReference>
<dbReference type="PANTHER" id="PTHR43265">
    <property type="entry name" value="ESTERASE ESTD"/>
    <property type="match status" value="1"/>
</dbReference>
<dbReference type="PANTHER" id="PTHR43265:SF1">
    <property type="entry name" value="ESTERASE ESTD"/>
    <property type="match status" value="1"/>
</dbReference>
<evidence type="ECO:0000313" key="4">
    <source>
        <dbReference type="Proteomes" id="UP000067523"/>
    </source>
</evidence>
<accession>A0A0U2X8J3</accession>
<proteinExistence type="predicted"/>
<dbReference type="Proteomes" id="UP000067523">
    <property type="component" value="Chromosome"/>
</dbReference>
<organism evidence="3 4">
    <name type="scientific">Enterococcus rotai</name>
    <dbReference type="NCBI Taxonomy" id="118060"/>
    <lineage>
        <taxon>Bacteria</taxon>
        <taxon>Bacillati</taxon>
        <taxon>Bacillota</taxon>
        <taxon>Bacilli</taxon>
        <taxon>Lactobacillales</taxon>
        <taxon>Enterococcaceae</taxon>
        <taxon>Enterococcus</taxon>
    </lineage>
</organism>
<keyword evidence="1" id="KW-0812">Transmembrane</keyword>
<dbReference type="STRING" id="118060.ATZ35_08220"/>
<reference evidence="4" key="1">
    <citation type="submission" date="2015-12" db="EMBL/GenBank/DDBJ databases">
        <authorList>
            <person name="Lauer A."/>
            <person name="Humrighouse B."/>
            <person name="Loparev V."/>
            <person name="Shewmaker P.L."/>
            <person name="Whitney A.M."/>
            <person name="McLaughlin R.W."/>
        </authorList>
    </citation>
    <scope>NUCLEOTIDE SEQUENCE [LARGE SCALE GENOMIC DNA]</scope>
    <source>
        <strain evidence="4">LMG 26678</strain>
    </source>
</reference>
<dbReference type="AlphaFoldDB" id="A0A0U2X8J3"/>